<dbReference type="InterPro" id="IPR025293">
    <property type="entry name" value="YfiR/HmsC-like"/>
</dbReference>
<dbReference type="Proteomes" id="UP000482155">
    <property type="component" value="Unassembled WGS sequence"/>
</dbReference>
<sequence>MTIPSGHRIRRPTRAGLALRLLLLALGWCISLGVAAQALGGNTSEEKVKAAYLYRFISYVEWPPAAVPRSDEPYVVGVAGSDEVADELAAISSGRMVNGHPVLVRKLREDDTIAGMHVLFLGAGARPQALLRQAQQQPILIVTESEGALGQGSMINFRLVDDRLRFEIALAPAERAGLKFNSRMLGVAYSVIKGSAP</sequence>
<dbReference type="RefSeq" id="WP_163959792.1">
    <property type="nucleotide sequence ID" value="NZ_JAAIVB010000003.1"/>
</dbReference>
<reference evidence="1 2" key="1">
    <citation type="submission" date="2020-02" db="EMBL/GenBank/DDBJ databases">
        <authorList>
            <person name="Kim M.K."/>
        </authorList>
    </citation>
    <scope>NUCLEOTIDE SEQUENCE [LARGE SCALE GENOMIC DNA]</scope>
    <source>
        <strain evidence="1 2">17J57-3</strain>
    </source>
</reference>
<evidence type="ECO:0000313" key="1">
    <source>
        <dbReference type="EMBL" id="NEX59545.1"/>
    </source>
</evidence>
<dbReference type="EMBL" id="JAAIVB010000003">
    <property type="protein sequence ID" value="NEX59545.1"/>
    <property type="molecule type" value="Genomic_DNA"/>
</dbReference>
<dbReference type="Pfam" id="PF13689">
    <property type="entry name" value="DUF4154"/>
    <property type="match status" value="1"/>
</dbReference>
<protein>
    <submittedName>
        <fullName evidence="1">YfiR family protein</fullName>
    </submittedName>
</protein>
<evidence type="ECO:0000313" key="2">
    <source>
        <dbReference type="Proteomes" id="UP000482155"/>
    </source>
</evidence>
<keyword evidence="2" id="KW-1185">Reference proteome</keyword>
<proteinExistence type="predicted"/>
<name>A0A6B3SJL8_9BURK</name>
<gene>
    <name evidence="1" type="ORF">G3574_00495</name>
</gene>
<organism evidence="1 2">
    <name type="scientific">Noviherbaspirillum galbum</name>
    <dbReference type="NCBI Taxonomy" id="2709383"/>
    <lineage>
        <taxon>Bacteria</taxon>
        <taxon>Pseudomonadati</taxon>
        <taxon>Pseudomonadota</taxon>
        <taxon>Betaproteobacteria</taxon>
        <taxon>Burkholderiales</taxon>
        <taxon>Oxalobacteraceae</taxon>
        <taxon>Noviherbaspirillum</taxon>
    </lineage>
</organism>
<dbReference type="AlphaFoldDB" id="A0A6B3SJL8"/>
<accession>A0A6B3SJL8</accession>
<comment type="caution">
    <text evidence="1">The sequence shown here is derived from an EMBL/GenBank/DDBJ whole genome shotgun (WGS) entry which is preliminary data.</text>
</comment>